<evidence type="ECO:0000256" key="1">
    <source>
        <dbReference type="ARBA" id="ARBA00023015"/>
    </source>
</evidence>
<evidence type="ECO:0000313" key="6">
    <source>
        <dbReference type="Proteomes" id="UP000244162"/>
    </source>
</evidence>
<protein>
    <recommendedName>
        <fullName evidence="4">HTH araC/xylS-type domain-containing protein</fullName>
    </recommendedName>
</protein>
<proteinExistence type="predicted"/>
<keyword evidence="3" id="KW-0804">Transcription</keyword>
<dbReference type="PRINTS" id="PR00032">
    <property type="entry name" value="HTHARAC"/>
</dbReference>
<dbReference type="PANTHER" id="PTHR46796">
    <property type="entry name" value="HTH-TYPE TRANSCRIPTIONAL ACTIVATOR RHAS-RELATED"/>
    <property type="match status" value="1"/>
</dbReference>
<dbReference type="PROSITE" id="PS01124">
    <property type="entry name" value="HTH_ARAC_FAMILY_2"/>
    <property type="match status" value="1"/>
</dbReference>
<gene>
    <name evidence="5" type="ORF">CLG96_16550</name>
</gene>
<keyword evidence="6" id="KW-1185">Reference proteome</keyword>
<dbReference type="EMBL" id="NWBU01000017">
    <property type="protein sequence ID" value="PTQ07762.1"/>
    <property type="molecule type" value="Genomic_DNA"/>
</dbReference>
<dbReference type="InterPro" id="IPR020449">
    <property type="entry name" value="Tscrpt_reg_AraC-type_HTH"/>
</dbReference>
<dbReference type="InterPro" id="IPR018062">
    <property type="entry name" value="HTH_AraC-typ_CS"/>
</dbReference>
<dbReference type="PROSITE" id="PS00041">
    <property type="entry name" value="HTH_ARAC_FAMILY_1"/>
    <property type="match status" value="1"/>
</dbReference>
<dbReference type="InterPro" id="IPR013096">
    <property type="entry name" value="Cupin_2"/>
</dbReference>
<dbReference type="OrthoDB" id="7191628at2"/>
<dbReference type="InterPro" id="IPR018060">
    <property type="entry name" value="HTH_AraC"/>
</dbReference>
<dbReference type="GO" id="GO:0003700">
    <property type="term" value="F:DNA-binding transcription factor activity"/>
    <property type="evidence" value="ECO:0007669"/>
    <property type="project" value="InterPro"/>
</dbReference>
<sequence length="327" mass="36648">MDYGFEDLGSLSGGVKAFVHGALEVPFHWHDHLEILMVVRGSVRMIIDGQECLMGSDDLVIINAHSAHNSVSLDPGTVLCGVHIDVAHAERQGLVDFSKRYLQCKSFLTAKHFCDDVVAPMRGLIARLILSSGNVEDGLLRTCLAGLLCCHIYRHVPYVPRREAPSVNGDGRERVMRIMERMRAERDGRLSLEYFAEMEGLSIPHLSRLFRRHVGICFRDYAQNIRLDRAVSQLVESGQSIVDIALDEGFSSGSLFYAKFRERFGCTPAEYRRRRAEPQGEAGSAHPYRHLLMELAERDDGLSRQLMRLPESRELVAVCALHASGMG</sequence>
<evidence type="ECO:0000259" key="4">
    <source>
        <dbReference type="PROSITE" id="PS01124"/>
    </source>
</evidence>
<keyword evidence="1" id="KW-0805">Transcription regulation</keyword>
<evidence type="ECO:0000256" key="2">
    <source>
        <dbReference type="ARBA" id="ARBA00023125"/>
    </source>
</evidence>
<dbReference type="InterPro" id="IPR014710">
    <property type="entry name" value="RmlC-like_jellyroll"/>
</dbReference>
<dbReference type="RefSeq" id="WP_107969642.1">
    <property type="nucleotide sequence ID" value="NZ_NWBU01000017.1"/>
</dbReference>
<feature type="domain" description="HTH araC/xylS-type" evidence="4">
    <location>
        <begin position="173"/>
        <end position="274"/>
    </location>
</feature>
<dbReference type="Pfam" id="PF12833">
    <property type="entry name" value="HTH_18"/>
    <property type="match status" value="1"/>
</dbReference>
<dbReference type="Proteomes" id="UP000244162">
    <property type="component" value="Unassembled WGS sequence"/>
</dbReference>
<dbReference type="GO" id="GO:0043565">
    <property type="term" value="F:sequence-specific DNA binding"/>
    <property type="evidence" value="ECO:0007669"/>
    <property type="project" value="InterPro"/>
</dbReference>
<dbReference type="SUPFAM" id="SSF51182">
    <property type="entry name" value="RmlC-like cupins"/>
    <property type="match status" value="1"/>
</dbReference>
<name>A0A2T5FU03_9SPHN</name>
<dbReference type="SMART" id="SM00342">
    <property type="entry name" value="HTH_ARAC"/>
    <property type="match status" value="1"/>
</dbReference>
<dbReference type="AlphaFoldDB" id="A0A2T5FU03"/>
<accession>A0A2T5FU03</accession>
<evidence type="ECO:0000256" key="3">
    <source>
        <dbReference type="ARBA" id="ARBA00023163"/>
    </source>
</evidence>
<dbReference type="InterPro" id="IPR011051">
    <property type="entry name" value="RmlC_Cupin_sf"/>
</dbReference>
<dbReference type="SUPFAM" id="SSF46689">
    <property type="entry name" value="Homeodomain-like"/>
    <property type="match status" value="2"/>
</dbReference>
<dbReference type="Gene3D" id="2.60.120.10">
    <property type="entry name" value="Jelly Rolls"/>
    <property type="match status" value="1"/>
</dbReference>
<organism evidence="5 6">
    <name type="scientific">Sphingomonas oleivorans</name>
    <dbReference type="NCBI Taxonomy" id="1735121"/>
    <lineage>
        <taxon>Bacteria</taxon>
        <taxon>Pseudomonadati</taxon>
        <taxon>Pseudomonadota</taxon>
        <taxon>Alphaproteobacteria</taxon>
        <taxon>Sphingomonadales</taxon>
        <taxon>Sphingomonadaceae</taxon>
        <taxon>Sphingomonas</taxon>
    </lineage>
</organism>
<dbReference type="InterPro" id="IPR009057">
    <property type="entry name" value="Homeodomain-like_sf"/>
</dbReference>
<comment type="caution">
    <text evidence="5">The sequence shown here is derived from an EMBL/GenBank/DDBJ whole genome shotgun (WGS) entry which is preliminary data.</text>
</comment>
<dbReference type="Pfam" id="PF07883">
    <property type="entry name" value="Cupin_2"/>
    <property type="match status" value="1"/>
</dbReference>
<reference evidence="5 6" key="1">
    <citation type="submission" date="2017-09" db="EMBL/GenBank/DDBJ databases">
        <title>Sphingomonas panjinensis sp.nov., isolated from oil-contaminated soil.</title>
        <authorList>
            <person name="Wang L."/>
            <person name="Chen L."/>
        </authorList>
    </citation>
    <scope>NUCLEOTIDE SEQUENCE [LARGE SCALE GENOMIC DNA]</scope>
    <source>
        <strain evidence="5 6">FW-11</strain>
    </source>
</reference>
<keyword evidence="2" id="KW-0238">DNA-binding</keyword>
<dbReference type="InterPro" id="IPR050204">
    <property type="entry name" value="AraC_XylS_family_regulators"/>
</dbReference>
<dbReference type="Gene3D" id="1.10.10.60">
    <property type="entry name" value="Homeodomain-like"/>
    <property type="match status" value="2"/>
</dbReference>
<evidence type="ECO:0000313" key="5">
    <source>
        <dbReference type="EMBL" id="PTQ07762.1"/>
    </source>
</evidence>